<feature type="transmembrane region" description="Helical" evidence="1">
    <location>
        <begin position="79"/>
        <end position="95"/>
    </location>
</feature>
<feature type="transmembrane region" description="Helical" evidence="1">
    <location>
        <begin position="127"/>
        <end position="149"/>
    </location>
</feature>
<dbReference type="AlphaFoldDB" id="A0A8K2ATW3"/>
<name>A0A8K2ATW3_9HEMI</name>
<keyword evidence="1" id="KW-0812">Transmembrane</keyword>
<sequence>MKTFIIKLMIIIPSIISLMKTPMSMGAMLMMQTFLSTMFLAKIMGYSWVPMTMFIMLIGGLMILFMYMSSIASNEKFKMSILMVIVPLLITLTMVEEMTIEMQNEMNLNNLIMNEQKSMNFIFMNKYFMITVFIFMMLLLTMISVVFIMKIHKGPLRSKAYE</sequence>
<keyword evidence="2" id="KW-0496">Mitochondrion</keyword>
<protein>
    <submittedName>
        <fullName evidence="2">NADH dehydrogenase subunit 6</fullName>
    </submittedName>
</protein>
<geneLocation type="mitochondrion" evidence="2"/>
<accession>A0A8K2ATW3</accession>
<keyword evidence="1" id="KW-0472">Membrane</keyword>
<dbReference type="EMBL" id="MG813484">
    <property type="protein sequence ID" value="UGK73279.1"/>
    <property type="molecule type" value="Genomic_DNA"/>
</dbReference>
<reference evidence="2" key="1">
    <citation type="submission" date="2018-01" db="EMBL/GenBank/DDBJ databases">
        <authorList>
            <person name="Dai R.H."/>
            <person name="Wang J.J."/>
        </authorList>
    </citation>
    <scope>NUCLEOTIDE SEQUENCE</scope>
</reference>
<gene>
    <name evidence="2" type="primary">ND6</name>
</gene>
<keyword evidence="1" id="KW-1133">Transmembrane helix</keyword>
<evidence type="ECO:0000313" key="2">
    <source>
        <dbReference type="EMBL" id="UGK73279.1"/>
    </source>
</evidence>
<organism evidence="2">
    <name type="scientific">Cicadellidae sp. 'Neodcortus squaras'</name>
    <dbReference type="NCBI Taxonomy" id="2901392"/>
    <lineage>
        <taxon>Eukaryota</taxon>
        <taxon>Metazoa</taxon>
        <taxon>Ecdysozoa</taxon>
        <taxon>Arthropoda</taxon>
        <taxon>Hexapoda</taxon>
        <taxon>Insecta</taxon>
        <taxon>Pterygota</taxon>
        <taxon>Neoptera</taxon>
        <taxon>Paraneoptera</taxon>
        <taxon>Hemiptera</taxon>
        <taxon>Auchenorrhyncha</taxon>
        <taxon>Membracoidea</taxon>
        <taxon>Cicadellidae</taxon>
    </lineage>
</organism>
<feature type="transmembrane region" description="Helical" evidence="1">
    <location>
        <begin position="47"/>
        <end position="67"/>
    </location>
</feature>
<evidence type="ECO:0000256" key="1">
    <source>
        <dbReference type="SAM" id="Phobius"/>
    </source>
</evidence>
<proteinExistence type="predicted"/>